<evidence type="ECO:0000256" key="1">
    <source>
        <dbReference type="SAM" id="Phobius"/>
    </source>
</evidence>
<name>A0A0M6WNM1_9FIRM</name>
<keyword evidence="1" id="KW-0812">Transmembrane</keyword>
<evidence type="ECO:0000313" key="2">
    <source>
        <dbReference type="EMBL" id="CRL38985.1"/>
    </source>
</evidence>
<keyword evidence="3" id="KW-1185">Reference proteome</keyword>
<feature type="transmembrane region" description="Helical" evidence="1">
    <location>
        <begin position="6"/>
        <end position="34"/>
    </location>
</feature>
<evidence type="ECO:0000313" key="3">
    <source>
        <dbReference type="Proteomes" id="UP000049472"/>
    </source>
</evidence>
<reference evidence="3" key="1">
    <citation type="submission" date="2015-05" db="EMBL/GenBank/DDBJ databases">
        <authorList>
            <consortium name="Pathogen Informatics"/>
        </authorList>
    </citation>
    <scope>NUCLEOTIDE SEQUENCE [LARGE SCALE GENOMIC DNA]</scope>
    <source>
        <strain evidence="3">T1-815</strain>
    </source>
</reference>
<protein>
    <recommendedName>
        <fullName evidence="4">Flp pilus assembly protein TadB</fullName>
    </recommendedName>
</protein>
<organism evidence="2 3">
    <name type="scientific">Agathobacter rectalis</name>
    <dbReference type="NCBI Taxonomy" id="39491"/>
    <lineage>
        <taxon>Bacteria</taxon>
        <taxon>Bacillati</taxon>
        <taxon>Bacillota</taxon>
        <taxon>Clostridia</taxon>
        <taxon>Lachnospirales</taxon>
        <taxon>Lachnospiraceae</taxon>
        <taxon>Agathobacter</taxon>
    </lineage>
</organism>
<feature type="transmembrane region" description="Helical" evidence="1">
    <location>
        <begin position="430"/>
        <end position="458"/>
    </location>
</feature>
<gene>
    <name evidence="2" type="ORF">T1815_19631</name>
</gene>
<dbReference type="RefSeq" id="WP_055062066.1">
    <property type="nucleotide sequence ID" value="NZ_CVRQ01000022.1"/>
</dbReference>
<keyword evidence="1" id="KW-0472">Membrane</keyword>
<evidence type="ECO:0008006" key="4">
    <source>
        <dbReference type="Google" id="ProtNLM"/>
    </source>
</evidence>
<dbReference type="EMBL" id="CVRQ01000022">
    <property type="protein sequence ID" value="CRL38985.1"/>
    <property type="molecule type" value="Genomic_DNA"/>
</dbReference>
<keyword evidence="1" id="KW-1133">Transmembrane helix</keyword>
<sequence>MTYILILFLTYVLHLLLKLNWVCTAVVLVFLLVMQHFHRIKGQRFQEARKRFLDVSLYIDTLLYSFLKEQKIIRAFEDVKSTLADGHMKETVSRAIDHMMLTFDETEVFVDAMRIIEDEYKCNRIVNAHEFMAHAEYYGGDIKESARILLKDKSAWERRILRNIEDRQRMFHQIILSVVTSVIISGIILYLPVLSMDISSNIIVQILSAALIVLDDLIILWGQKFLEVDYLGIDLLPEDDKHAKKLEEYKAYNPAKELRTSILMAVIPALASAFLLYTDRQWPAVAAMGAALICLNQHRIGHRLMKKNLIADVKSAFPKWLMDIALLIQSENVQVAIQKSREHIPVILKEEVNMLVERLDVEPESSDPYHRFLDCLNLPEINAAMGMLYAVSIGNSGNCGSQIDELITKNLEMLDVADTARLKDKTAGMYLLFLAPVITASFKMIVDMAIFLISFLSYKVV</sequence>
<dbReference type="AlphaFoldDB" id="A0A0M6WNM1"/>
<accession>A0A0M6WNM1</accession>
<dbReference type="Proteomes" id="UP000049472">
    <property type="component" value="Unassembled WGS sequence"/>
</dbReference>
<feature type="transmembrane region" description="Helical" evidence="1">
    <location>
        <begin position="170"/>
        <end position="190"/>
    </location>
</feature>
<proteinExistence type="predicted"/>
<feature type="transmembrane region" description="Helical" evidence="1">
    <location>
        <begin position="202"/>
        <end position="221"/>
    </location>
</feature>